<organism evidence="2 3">
    <name type="scientific">Volvox africanus</name>
    <dbReference type="NCBI Taxonomy" id="51714"/>
    <lineage>
        <taxon>Eukaryota</taxon>
        <taxon>Viridiplantae</taxon>
        <taxon>Chlorophyta</taxon>
        <taxon>core chlorophytes</taxon>
        <taxon>Chlorophyceae</taxon>
        <taxon>CS clade</taxon>
        <taxon>Chlamydomonadales</taxon>
        <taxon>Volvocaceae</taxon>
        <taxon>Volvox</taxon>
    </lineage>
</organism>
<comment type="caution">
    <text evidence="2">The sequence shown here is derived from an EMBL/GenBank/DDBJ whole genome shotgun (WGS) entry which is preliminary data.</text>
</comment>
<feature type="region of interest" description="Disordered" evidence="1">
    <location>
        <begin position="175"/>
        <end position="198"/>
    </location>
</feature>
<dbReference type="Gene3D" id="3.30.70.1230">
    <property type="entry name" value="Nucleotide cyclase"/>
    <property type="match status" value="2"/>
</dbReference>
<reference evidence="2 3" key="1">
    <citation type="journal article" date="2023" name="IScience">
        <title>Expanded male sex-determining region conserved during the evolution of homothallism in the green alga Volvox.</title>
        <authorList>
            <person name="Yamamoto K."/>
            <person name="Matsuzaki R."/>
            <person name="Mahakham W."/>
            <person name="Heman W."/>
            <person name="Sekimoto H."/>
            <person name="Kawachi M."/>
            <person name="Minakuchi Y."/>
            <person name="Toyoda A."/>
            <person name="Nozaki H."/>
        </authorList>
    </citation>
    <scope>NUCLEOTIDE SEQUENCE [LARGE SCALE GENOMIC DNA]</scope>
    <source>
        <strain evidence="2 3">NIES-4468</strain>
    </source>
</reference>
<feature type="compositionally biased region" description="Gly residues" evidence="1">
    <location>
        <begin position="236"/>
        <end position="249"/>
    </location>
</feature>
<proteinExistence type="predicted"/>
<dbReference type="EMBL" id="BSDZ01000024">
    <property type="protein sequence ID" value="GLI65581.1"/>
    <property type="molecule type" value="Genomic_DNA"/>
</dbReference>
<accession>A0ABQ5S6W5</accession>
<name>A0ABQ5S6W5_9CHLO</name>
<evidence type="ECO:0000313" key="2">
    <source>
        <dbReference type="EMBL" id="GLI65581.1"/>
    </source>
</evidence>
<dbReference type="InterPro" id="IPR029787">
    <property type="entry name" value="Nucleotide_cyclase"/>
</dbReference>
<sequence>SVVRFTVEAARSAEANNEDEDITAEGTALYQAVPTMLSCRLALTGSLVSKRVVQLSSLQAPIGYISVAFMYVVGASTLLTEIPGPAKRALDQFQRLVYRLLGAKGGYLVEGEAGLVLAAFSSPVAAVEWALDCVAGLKKLAWEPELLSHWLCEEVLSVGLRSDGMVELDDEELAEGKEAGGDGGSGDGAVTKGVGGGGDGGDGGAASGAGGDGDGAGASAGAGAGAGASDAAAAGDTGGGGAAGGGEGDGGGREGRRSLSKSASGPGRSLRRGLSRMPSMARLGAMATTRRVLERGLRIKVGLDAGMAAHSLNEASGRLTYRGKVMNRASRVAGKAAAGQVVCTDACWRGCLEGASAAAAANDNGVDECGSGALDSSDGADETASSESDSIGGLVGISLGKVALKGVSAPVELIQCMRGK</sequence>
<evidence type="ECO:0000313" key="3">
    <source>
        <dbReference type="Proteomes" id="UP001165090"/>
    </source>
</evidence>
<dbReference type="Proteomes" id="UP001165090">
    <property type="component" value="Unassembled WGS sequence"/>
</dbReference>
<evidence type="ECO:0008006" key="4">
    <source>
        <dbReference type="Google" id="ProtNLM"/>
    </source>
</evidence>
<dbReference type="InterPro" id="IPR050697">
    <property type="entry name" value="Adenylyl/Guanylyl_Cyclase_3/4"/>
</dbReference>
<evidence type="ECO:0000256" key="1">
    <source>
        <dbReference type="SAM" id="MobiDB-lite"/>
    </source>
</evidence>
<gene>
    <name evidence="2" type="ORF">VaNZ11_009154</name>
</gene>
<feature type="compositionally biased region" description="Gly residues" evidence="1">
    <location>
        <begin position="181"/>
        <end position="198"/>
    </location>
</feature>
<feature type="region of interest" description="Disordered" evidence="1">
    <location>
        <begin position="215"/>
        <end position="278"/>
    </location>
</feature>
<dbReference type="PANTHER" id="PTHR43081:SF1">
    <property type="entry name" value="ADENYLATE CYCLASE, TERMINAL-DIFFERENTIATION SPECIFIC"/>
    <property type="match status" value="1"/>
</dbReference>
<feature type="compositionally biased region" description="Gly residues" evidence="1">
    <location>
        <begin position="215"/>
        <end position="226"/>
    </location>
</feature>
<keyword evidence="3" id="KW-1185">Reference proteome</keyword>
<dbReference type="PANTHER" id="PTHR43081">
    <property type="entry name" value="ADENYLATE CYCLASE, TERMINAL-DIFFERENTIATION SPECIFIC-RELATED"/>
    <property type="match status" value="1"/>
</dbReference>
<protein>
    <recommendedName>
        <fullName evidence="4">Guanylate cyclase domain-containing protein</fullName>
    </recommendedName>
</protein>
<dbReference type="SUPFAM" id="SSF55073">
    <property type="entry name" value="Nucleotide cyclase"/>
    <property type="match status" value="1"/>
</dbReference>
<feature type="non-terminal residue" evidence="2">
    <location>
        <position position="1"/>
    </location>
</feature>